<feature type="region of interest" description="Disordered" evidence="6">
    <location>
        <begin position="221"/>
        <end position="271"/>
    </location>
</feature>
<sequence>GAVLELSDGPPPRAGRGRGATGPEHPPGERGAAGANAPGEERETPPPGCSSLRPRTPSRRAPTRLRRPSATDGPRASRTRGPSPPPGSARATAPPLGSLALSSAGPRPLRPPSPGRLPDSRRRRANVPSPGGRTTPASLAPRLPPSCVHLAAASPGGAFPIVRRSRLLRVHPVETVSGDVASQLAAHPPSRSRRGPPDELCPPERHVRLNVRRLRSPRGRVWRRVTRSHERKWSDPPHAALPSPPPARKADEKSSPREMTRTASETIRSSMHIASAPVVRLVIGDHIEGPHARRSGRRWSGSESDAPRPSPTRPVRDYVSRSGTKSESLEYTARTPMHGSGGGESLPPRRGAYPVTLSARPGRSGGARSEPPFGGPTSSAGETPTPASFQKPKEMAERDRSALGRDIERKLYTTDLRRESSILVQRGGAGGPNAQPAENMAVWQNWLKQNGRRYADWKSLEIPGNPWKSLERTQSGSTQVQKKGTPEGKLSYSRSESPGHWTGPPHPRADESSPVLQFLCLARTQGRRRRRNTACQSPDLQSSTMNCVPVKGDGNEACANCGKLGSDAVKLKNCNACLLVNCGVDCQRAHRKLRKKACKQRVAELKDEELFLLFNWSKLCRLLRNCSQANLESMMMRCVPVEGDGAEACANCGKLGSDAVKLKNCTACRLVKYCGVDCQRAHRKKHKKATPLSDNDTDFLAKIQARVAKKDPQAILFLGRKYYHGDDGLQKDMRKAVELYSEAAELGLTDALFSLGNAYRQGHGVQQDKAKAVEFYAKAAMQGHAESRYNLGSDEGQKGNYDRAVRHYLISAKMGDWDSIEMIKTMFARGLATREQYAEALKGYQDAVEEMKSHDRDEAKAYLDSRK</sequence>
<keyword evidence="2 5" id="KW-0863">Zinc-finger</keyword>
<dbReference type="InterPro" id="IPR002893">
    <property type="entry name" value="Znf_MYND"/>
</dbReference>
<evidence type="ECO:0000256" key="1">
    <source>
        <dbReference type="ARBA" id="ARBA00022723"/>
    </source>
</evidence>
<keyword evidence="1" id="KW-0479">Metal-binding</keyword>
<dbReference type="PROSITE" id="PS50865">
    <property type="entry name" value="ZF_MYND_2"/>
    <property type="match status" value="1"/>
</dbReference>
<dbReference type="GO" id="GO:0008270">
    <property type="term" value="F:zinc ion binding"/>
    <property type="evidence" value="ECO:0007669"/>
    <property type="project" value="UniProtKB-KW"/>
</dbReference>
<evidence type="ECO:0000313" key="8">
    <source>
        <dbReference type="EMBL" id="EJK71862.1"/>
    </source>
</evidence>
<accession>K0TLH4</accession>
<feature type="region of interest" description="Disordered" evidence="6">
    <location>
        <begin position="1"/>
        <end position="143"/>
    </location>
</feature>
<keyword evidence="9" id="KW-1185">Reference proteome</keyword>
<evidence type="ECO:0000313" key="9">
    <source>
        <dbReference type="Proteomes" id="UP000266841"/>
    </source>
</evidence>
<dbReference type="OrthoDB" id="193263at2759"/>
<dbReference type="PANTHER" id="PTHR11102">
    <property type="entry name" value="SEL-1-LIKE PROTEIN"/>
    <property type="match status" value="1"/>
</dbReference>
<dbReference type="Gene3D" id="6.10.140.2220">
    <property type="match status" value="1"/>
</dbReference>
<evidence type="ECO:0000259" key="7">
    <source>
        <dbReference type="PROSITE" id="PS50865"/>
    </source>
</evidence>
<feature type="region of interest" description="Disordered" evidence="6">
    <location>
        <begin position="463"/>
        <end position="512"/>
    </location>
</feature>
<dbReference type="InterPro" id="IPR006597">
    <property type="entry name" value="Sel1-like"/>
</dbReference>
<evidence type="ECO:0000256" key="6">
    <source>
        <dbReference type="SAM" id="MobiDB-lite"/>
    </source>
</evidence>
<feature type="region of interest" description="Disordered" evidence="6">
    <location>
        <begin position="287"/>
        <end position="407"/>
    </location>
</feature>
<dbReference type="SUPFAM" id="SSF144232">
    <property type="entry name" value="HIT/MYND zinc finger-like"/>
    <property type="match status" value="1"/>
</dbReference>
<feature type="region of interest" description="Disordered" evidence="6">
    <location>
        <begin position="179"/>
        <end position="206"/>
    </location>
</feature>
<evidence type="ECO:0000256" key="4">
    <source>
        <dbReference type="ARBA" id="ARBA00038101"/>
    </source>
</evidence>
<dbReference type="PANTHER" id="PTHR11102:SF160">
    <property type="entry name" value="ERAD-ASSOCIATED E3 UBIQUITIN-PROTEIN LIGASE COMPONENT HRD3"/>
    <property type="match status" value="1"/>
</dbReference>
<dbReference type="SMART" id="SM00671">
    <property type="entry name" value="SEL1"/>
    <property type="match status" value="3"/>
</dbReference>
<keyword evidence="3" id="KW-0862">Zinc</keyword>
<comment type="similarity">
    <text evidence="4">Belongs to the sel-1 family.</text>
</comment>
<dbReference type="Pfam" id="PF08238">
    <property type="entry name" value="Sel1"/>
    <property type="match status" value="3"/>
</dbReference>
<dbReference type="AlphaFoldDB" id="K0TLH4"/>
<name>K0TLH4_THAOC</name>
<dbReference type="InterPro" id="IPR011990">
    <property type="entry name" value="TPR-like_helical_dom_sf"/>
</dbReference>
<organism evidence="8 9">
    <name type="scientific">Thalassiosira oceanica</name>
    <name type="common">Marine diatom</name>
    <dbReference type="NCBI Taxonomy" id="159749"/>
    <lineage>
        <taxon>Eukaryota</taxon>
        <taxon>Sar</taxon>
        <taxon>Stramenopiles</taxon>
        <taxon>Ochrophyta</taxon>
        <taxon>Bacillariophyta</taxon>
        <taxon>Coscinodiscophyceae</taxon>
        <taxon>Thalassiosirophycidae</taxon>
        <taxon>Thalassiosirales</taxon>
        <taxon>Thalassiosiraceae</taxon>
        <taxon>Thalassiosira</taxon>
    </lineage>
</organism>
<proteinExistence type="inferred from homology"/>
<dbReference type="SUPFAM" id="SSF81901">
    <property type="entry name" value="HCP-like"/>
    <property type="match status" value="1"/>
</dbReference>
<feature type="compositionally biased region" description="Polar residues" evidence="6">
    <location>
        <begin position="472"/>
        <end position="482"/>
    </location>
</feature>
<gene>
    <name evidence="8" type="ORF">THAOC_06657</name>
</gene>
<dbReference type="EMBL" id="AGNL01006677">
    <property type="protein sequence ID" value="EJK71862.1"/>
    <property type="molecule type" value="Genomic_DNA"/>
</dbReference>
<feature type="domain" description="MYND-type" evidence="7">
    <location>
        <begin position="649"/>
        <end position="690"/>
    </location>
</feature>
<feature type="compositionally biased region" description="Low complexity" evidence="6">
    <location>
        <begin position="68"/>
        <end position="81"/>
    </location>
</feature>
<feature type="compositionally biased region" description="Basic residues" evidence="6">
    <location>
        <begin position="56"/>
        <end position="67"/>
    </location>
</feature>
<evidence type="ECO:0000256" key="5">
    <source>
        <dbReference type="PROSITE-ProRule" id="PRU00134"/>
    </source>
</evidence>
<protein>
    <recommendedName>
        <fullName evidence="7">MYND-type domain-containing protein</fullName>
    </recommendedName>
</protein>
<dbReference type="eggNOG" id="KOG1550">
    <property type="taxonomic scope" value="Eukaryota"/>
</dbReference>
<evidence type="ECO:0000256" key="3">
    <source>
        <dbReference type="ARBA" id="ARBA00022833"/>
    </source>
</evidence>
<dbReference type="Proteomes" id="UP000266841">
    <property type="component" value="Unassembled WGS sequence"/>
</dbReference>
<feature type="compositionally biased region" description="Basic and acidic residues" evidence="6">
    <location>
        <begin position="391"/>
        <end position="407"/>
    </location>
</feature>
<reference evidence="8 9" key="1">
    <citation type="journal article" date="2012" name="Genome Biol.">
        <title>Genome and low-iron response of an oceanic diatom adapted to chronic iron limitation.</title>
        <authorList>
            <person name="Lommer M."/>
            <person name="Specht M."/>
            <person name="Roy A.S."/>
            <person name="Kraemer L."/>
            <person name="Andreson R."/>
            <person name="Gutowska M.A."/>
            <person name="Wolf J."/>
            <person name="Bergner S.V."/>
            <person name="Schilhabel M.B."/>
            <person name="Klostermeier U.C."/>
            <person name="Beiko R.G."/>
            <person name="Rosenstiel P."/>
            <person name="Hippler M."/>
            <person name="Laroche J."/>
        </authorList>
    </citation>
    <scope>NUCLEOTIDE SEQUENCE [LARGE SCALE GENOMIC DNA]</scope>
    <source>
        <strain evidence="8 9">CCMP1005</strain>
    </source>
</reference>
<feature type="compositionally biased region" description="Basic and acidic residues" evidence="6">
    <location>
        <begin position="248"/>
        <end position="260"/>
    </location>
</feature>
<comment type="caution">
    <text evidence="8">The sequence shown here is derived from an EMBL/GenBank/DDBJ whole genome shotgun (WGS) entry which is preliminary data.</text>
</comment>
<evidence type="ECO:0000256" key="2">
    <source>
        <dbReference type="ARBA" id="ARBA00022771"/>
    </source>
</evidence>
<dbReference type="InterPro" id="IPR050767">
    <property type="entry name" value="Sel1_AlgK"/>
</dbReference>
<dbReference type="Gene3D" id="1.25.40.10">
    <property type="entry name" value="Tetratricopeptide repeat domain"/>
    <property type="match status" value="1"/>
</dbReference>
<dbReference type="Pfam" id="PF01753">
    <property type="entry name" value="zf-MYND"/>
    <property type="match status" value="1"/>
</dbReference>
<feature type="compositionally biased region" description="Polar residues" evidence="6">
    <location>
        <begin position="376"/>
        <end position="388"/>
    </location>
</feature>
<feature type="non-terminal residue" evidence="8">
    <location>
        <position position="1"/>
    </location>
</feature>